<dbReference type="InterPro" id="IPR016208">
    <property type="entry name" value="Ald_Oxase/xanthine_DH-like"/>
</dbReference>
<evidence type="ECO:0000313" key="4">
    <source>
        <dbReference type="EMBL" id="UOK73499.1"/>
    </source>
</evidence>
<keyword evidence="2" id="KW-0560">Oxidoreductase</keyword>
<accession>A0A9E6ZXG2</accession>
<dbReference type="Gene3D" id="3.90.1170.50">
    <property type="entry name" value="Aldehyde oxidase/xanthine dehydrogenase, a/b hammerhead"/>
    <property type="match status" value="1"/>
</dbReference>
<dbReference type="SMART" id="SM01008">
    <property type="entry name" value="Ald_Xan_dh_C"/>
    <property type="match status" value="1"/>
</dbReference>
<dbReference type="InterPro" id="IPR046867">
    <property type="entry name" value="AldOxase/xan_DH_MoCoBD2"/>
</dbReference>
<dbReference type="SUPFAM" id="SSF56003">
    <property type="entry name" value="Molybdenum cofactor-binding domain"/>
    <property type="match status" value="1"/>
</dbReference>
<evidence type="ECO:0000256" key="2">
    <source>
        <dbReference type="ARBA" id="ARBA00023002"/>
    </source>
</evidence>
<dbReference type="Pfam" id="PF01315">
    <property type="entry name" value="Ald_Xan_dh_C"/>
    <property type="match status" value="1"/>
</dbReference>
<dbReference type="Proteomes" id="UP000831684">
    <property type="component" value="Plasmid pA"/>
</dbReference>
<dbReference type="AlphaFoldDB" id="A0A9E6ZXG2"/>
<keyword evidence="4" id="KW-0614">Plasmid</keyword>
<dbReference type="InterPro" id="IPR036856">
    <property type="entry name" value="Ald_Oxase/Xan_DH_a/b_sf"/>
</dbReference>
<dbReference type="EMBL" id="CP083240">
    <property type="protein sequence ID" value="UOK73499.1"/>
    <property type="molecule type" value="Genomic_DNA"/>
</dbReference>
<dbReference type="GO" id="GO:0005506">
    <property type="term" value="F:iron ion binding"/>
    <property type="evidence" value="ECO:0007669"/>
    <property type="project" value="InterPro"/>
</dbReference>
<evidence type="ECO:0000259" key="3">
    <source>
        <dbReference type="SMART" id="SM01008"/>
    </source>
</evidence>
<geneLocation type="plasmid" evidence="4 5">
    <name>pA</name>
</geneLocation>
<protein>
    <submittedName>
        <fullName evidence="4">Xanthine dehydrogenase family protein molybdopterin-binding subunit</fullName>
    </submittedName>
</protein>
<dbReference type="Pfam" id="PF20256">
    <property type="entry name" value="MoCoBD_2"/>
    <property type="match status" value="1"/>
</dbReference>
<organism evidence="4 5">
    <name type="scientific">Ancylobacter polymorphus</name>
    <dbReference type="NCBI Taxonomy" id="223390"/>
    <lineage>
        <taxon>Bacteria</taxon>
        <taxon>Pseudomonadati</taxon>
        <taxon>Pseudomonadota</taxon>
        <taxon>Alphaproteobacteria</taxon>
        <taxon>Hyphomicrobiales</taxon>
        <taxon>Xanthobacteraceae</taxon>
        <taxon>Ancylobacter</taxon>
    </lineage>
</organism>
<dbReference type="KEGG" id="apol:K9D25_22075"/>
<sequence length="820" mass="89021">MDSARAIPPSRQRERPGQALKWIGQNMKRVEDPRIMTGNGRYVDDIDLPNMLHAAVLRSPHAHARIVSIRSEAAASLPGVVKVLTGEDLAKTTGPLPCFANPPVEQRCVAVGKVRHVGEPVVVVVAENRYVAEDALDLVEVDYESLPVISDAETALAASGDGILHPERGPTNIALQRRFKFGPADEDFANAARIVRRKLYWPRSGAQPMETVGAIGQYDSGSGKFTVYCNSSMYNYVGFTLAGSLGVPTHKLNVIPTIAGGSFGSKLFAHKVPILAASLARLCRRPVKYIEDRIDNITACDNHGSERWYEAELALDAANNMIGLRCSCIDDYGAYFQFGVGHHGNALSQITGPYKIRSVDIEITAVFSNKCQQGAYRGFGSEVSNFVIERMVDAAIDELGLDPVEFRRQNFIKQEQFPYKIPTGNLYDSGNYPAVLDKALSMLDYAGWRKKQAELRKQGRYIGIGIATCQERSVFSSTEFWMLNPEPGFALTSSPEAVSVKIDAMGKALVSLNAPFWGNSPETMATQILAELLQIDPADISITYTDTDHGLAGTGPGGSRYTVMIAGALVGAGNIIKAKLFKIAAHMLGCTVEELEMRDGKIGPRDVNTFVTIPDVALHAHMFRLSLPDDPSLTSGLDAAYTYDHPLTTMPSEDRSDLGIFYPIMGHMCHMPVIEVDVETGQVTFLDYVAVHDCGTVVNPVTLSGHVTGGTAQGIGTALLERFQYDENGQLLTASFADYLIPTVHEMPPKIRVGHVETPSPYTEFGIKGGGEGGRMGAPPAICAAIEDALRPFNVKVDAMPLPPSTLHGLIRQKQKKGED</sequence>
<dbReference type="InterPro" id="IPR000674">
    <property type="entry name" value="Ald_Oxase/Xan_DH_a/b"/>
</dbReference>
<proteinExistence type="predicted"/>
<dbReference type="Gene3D" id="3.30.365.10">
    <property type="entry name" value="Aldehyde oxidase/xanthine dehydrogenase, molybdopterin binding domain"/>
    <property type="match status" value="4"/>
</dbReference>
<keyword evidence="1" id="KW-0500">Molybdenum</keyword>
<evidence type="ECO:0000256" key="1">
    <source>
        <dbReference type="ARBA" id="ARBA00022505"/>
    </source>
</evidence>
<dbReference type="PANTHER" id="PTHR11908:SF132">
    <property type="entry name" value="ALDEHYDE OXIDASE 1-RELATED"/>
    <property type="match status" value="1"/>
</dbReference>
<gene>
    <name evidence="4" type="ORF">K9D25_22075</name>
</gene>
<dbReference type="SUPFAM" id="SSF54665">
    <property type="entry name" value="CO dehydrogenase molybdoprotein N-domain-like"/>
    <property type="match status" value="1"/>
</dbReference>
<dbReference type="InterPro" id="IPR008274">
    <property type="entry name" value="AldOxase/xan_DH_MoCoBD1"/>
</dbReference>
<name>A0A9E6ZXG2_9HYPH</name>
<dbReference type="PANTHER" id="PTHR11908">
    <property type="entry name" value="XANTHINE DEHYDROGENASE"/>
    <property type="match status" value="1"/>
</dbReference>
<reference evidence="4" key="1">
    <citation type="submission" date="2021-09" db="EMBL/GenBank/DDBJ databases">
        <title>Network and meta-omics reveal the key degrader and cooperation patterns in an efficient 1,4-dioxane-degrading microbial community.</title>
        <authorList>
            <person name="Dai C."/>
        </authorList>
    </citation>
    <scope>NUCLEOTIDE SEQUENCE</scope>
    <source>
        <strain evidence="4">ZM13</strain>
        <plasmid evidence="4">pA</plasmid>
    </source>
</reference>
<dbReference type="InterPro" id="IPR037165">
    <property type="entry name" value="AldOxase/xan_DH_Mopterin-bd_sf"/>
</dbReference>
<dbReference type="GO" id="GO:0016491">
    <property type="term" value="F:oxidoreductase activity"/>
    <property type="evidence" value="ECO:0007669"/>
    <property type="project" value="UniProtKB-KW"/>
</dbReference>
<dbReference type="Pfam" id="PF02738">
    <property type="entry name" value="MoCoBD_1"/>
    <property type="match status" value="1"/>
</dbReference>
<feature type="domain" description="Aldehyde oxidase/xanthine dehydrogenase a/b hammerhead" evidence="3">
    <location>
        <begin position="37"/>
        <end position="147"/>
    </location>
</feature>
<evidence type="ECO:0000313" key="5">
    <source>
        <dbReference type="Proteomes" id="UP000831684"/>
    </source>
</evidence>